<evidence type="ECO:0000313" key="3">
    <source>
        <dbReference type="EMBL" id="JAP77546.1"/>
    </source>
</evidence>
<proteinExistence type="predicted"/>
<feature type="compositionally biased region" description="Low complexity" evidence="1">
    <location>
        <begin position="118"/>
        <end position="127"/>
    </location>
</feature>
<keyword evidence="2" id="KW-0732">Signal</keyword>
<organism evidence="3">
    <name type="scientific">Rhipicephalus appendiculatus</name>
    <name type="common">Brown ear tick</name>
    <dbReference type="NCBI Taxonomy" id="34631"/>
    <lineage>
        <taxon>Eukaryota</taxon>
        <taxon>Metazoa</taxon>
        <taxon>Ecdysozoa</taxon>
        <taxon>Arthropoda</taxon>
        <taxon>Chelicerata</taxon>
        <taxon>Arachnida</taxon>
        <taxon>Acari</taxon>
        <taxon>Parasitiformes</taxon>
        <taxon>Ixodida</taxon>
        <taxon>Ixodoidea</taxon>
        <taxon>Ixodidae</taxon>
        <taxon>Rhipicephalinae</taxon>
        <taxon>Rhipicephalus</taxon>
        <taxon>Rhipicephalus</taxon>
    </lineage>
</organism>
<feature type="compositionally biased region" description="Low complexity" evidence="1">
    <location>
        <begin position="84"/>
        <end position="100"/>
    </location>
</feature>
<evidence type="ECO:0008006" key="4">
    <source>
        <dbReference type="Google" id="ProtNLM"/>
    </source>
</evidence>
<feature type="chain" id="PRO_5007285212" description="Glycine rich superfamily member" evidence="2">
    <location>
        <begin position="31"/>
        <end position="145"/>
    </location>
</feature>
<evidence type="ECO:0000256" key="1">
    <source>
        <dbReference type="SAM" id="MobiDB-lite"/>
    </source>
</evidence>
<accession>A0A131YHH2</accession>
<protein>
    <recommendedName>
        <fullName evidence="4">Glycine rich superfamily member</fullName>
    </recommendedName>
</protein>
<feature type="signal peptide" evidence="2">
    <location>
        <begin position="1"/>
        <end position="30"/>
    </location>
</feature>
<evidence type="ECO:0000256" key="2">
    <source>
        <dbReference type="SAM" id="SignalP"/>
    </source>
</evidence>
<dbReference type="EMBL" id="GEDV01011011">
    <property type="protein sequence ID" value="JAP77546.1"/>
    <property type="molecule type" value="Transcribed_RNA"/>
</dbReference>
<feature type="region of interest" description="Disordered" evidence="1">
    <location>
        <begin position="46"/>
        <end position="128"/>
    </location>
</feature>
<reference evidence="3" key="1">
    <citation type="journal article" date="2016" name="Ticks Tick Borne Dis.">
        <title>De novo assembly and annotation of the salivary gland transcriptome of Rhipicephalus appendiculatus male and female ticks during blood feeding.</title>
        <authorList>
            <person name="de Castro M.H."/>
            <person name="de Klerk D."/>
            <person name="Pienaar R."/>
            <person name="Latif A.A."/>
            <person name="Rees D.J."/>
            <person name="Mans B.J."/>
        </authorList>
    </citation>
    <scope>NUCLEOTIDE SEQUENCE</scope>
    <source>
        <tissue evidence="3">Salivary glands</tissue>
    </source>
</reference>
<sequence>MQVPRASIILFLVSFCLLPTFYQGPTYVLAGNGPKRPGFDPLFFYRGNSGGARPPRRPPPLSTIYEEVTPQGSPTGAGARGRRTPPGDGTPPLTHFRFQGRPPPPQIPLRPYGPGGAPNPAGAAGQGFLDGLNRALQRLHFGRPG</sequence>
<name>A0A131YHH2_RHIAP</name>
<dbReference type="AlphaFoldDB" id="A0A131YHH2"/>